<comment type="caution">
    <text evidence="1">The sequence shown here is derived from an EMBL/GenBank/DDBJ whole genome shotgun (WGS) entry which is preliminary data.</text>
</comment>
<gene>
    <name evidence="1" type="ORF">H1R20_g6059</name>
</gene>
<name>A0A9W8JAA9_9AGAR</name>
<keyword evidence="2" id="KW-1185">Reference proteome</keyword>
<protein>
    <submittedName>
        <fullName evidence="1">Uncharacterized protein</fullName>
    </submittedName>
</protein>
<sequence>MLGMLFILFRKYRDQKSSLIKAFYRDGVSYFACLSAAALTNIVLNVASVNSPGSTCILVRSLSYKCILGQPEAVLHAILSTRMLLHLRSVANGQANGVPGSNDEKWGAVYNTAGREYSIGHGRSDISTMRFA</sequence>
<reference evidence="1" key="1">
    <citation type="submission" date="2022-06" db="EMBL/GenBank/DDBJ databases">
        <title>Genome Sequence of Candolleomyces eurysporus.</title>
        <authorList>
            <person name="Buettner E."/>
        </authorList>
    </citation>
    <scope>NUCLEOTIDE SEQUENCE</scope>
    <source>
        <strain evidence="1">VTCC 930004</strain>
    </source>
</reference>
<evidence type="ECO:0000313" key="1">
    <source>
        <dbReference type="EMBL" id="KAJ2931035.1"/>
    </source>
</evidence>
<organism evidence="1 2">
    <name type="scientific">Candolleomyces eurysporus</name>
    <dbReference type="NCBI Taxonomy" id="2828524"/>
    <lineage>
        <taxon>Eukaryota</taxon>
        <taxon>Fungi</taxon>
        <taxon>Dikarya</taxon>
        <taxon>Basidiomycota</taxon>
        <taxon>Agaricomycotina</taxon>
        <taxon>Agaricomycetes</taxon>
        <taxon>Agaricomycetidae</taxon>
        <taxon>Agaricales</taxon>
        <taxon>Agaricineae</taxon>
        <taxon>Psathyrellaceae</taxon>
        <taxon>Candolleomyces</taxon>
    </lineage>
</organism>
<dbReference type="OrthoDB" id="2645170at2759"/>
<dbReference type="EMBL" id="JANBPK010000812">
    <property type="protein sequence ID" value="KAJ2931035.1"/>
    <property type="molecule type" value="Genomic_DNA"/>
</dbReference>
<proteinExistence type="predicted"/>
<dbReference type="AlphaFoldDB" id="A0A9W8JAA9"/>
<dbReference type="Proteomes" id="UP001140091">
    <property type="component" value="Unassembled WGS sequence"/>
</dbReference>
<accession>A0A9W8JAA9</accession>
<evidence type="ECO:0000313" key="2">
    <source>
        <dbReference type="Proteomes" id="UP001140091"/>
    </source>
</evidence>
<feature type="non-terminal residue" evidence="1">
    <location>
        <position position="1"/>
    </location>
</feature>